<evidence type="ECO:0000313" key="3">
    <source>
        <dbReference type="Proteomes" id="UP000198853"/>
    </source>
</evidence>
<evidence type="ECO:0000313" key="2">
    <source>
        <dbReference type="EMBL" id="SDI53967.1"/>
    </source>
</evidence>
<accession>A0A1G8LES2</accession>
<dbReference type="EMBL" id="FNEN01000003">
    <property type="protein sequence ID" value="SDI53967.1"/>
    <property type="molecule type" value="Genomic_DNA"/>
</dbReference>
<name>A0A1G8LES2_9BACI</name>
<protein>
    <submittedName>
        <fullName evidence="2">Uncharacterized protein</fullName>
    </submittedName>
</protein>
<reference evidence="2 3" key="1">
    <citation type="submission" date="2016-10" db="EMBL/GenBank/DDBJ databases">
        <authorList>
            <person name="de Groot N.N."/>
        </authorList>
    </citation>
    <scope>NUCLEOTIDE SEQUENCE [LARGE SCALE GENOMIC DNA]</scope>
    <source>
        <strain evidence="2 3">DSM 21771</strain>
    </source>
</reference>
<proteinExistence type="predicted"/>
<sequence>MWTLGYRKVATKAKGDLVMGYISMQRNDTVIQYGNRVQSVQPLIKASAPVEPVKLTRTDRHRKEKRDKHEKGYHFDAQA</sequence>
<feature type="region of interest" description="Disordered" evidence="1">
    <location>
        <begin position="51"/>
        <end position="79"/>
    </location>
</feature>
<gene>
    <name evidence="2" type="ORF">SAMN04488123_10346</name>
</gene>
<dbReference type="AlphaFoldDB" id="A0A1G8LES2"/>
<organism evidence="2 3">
    <name type="scientific">Natribacillus halophilus</name>
    <dbReference type="NCBI Taxonomy" id="549003"/>
    <lineage>
        <taxon>Bacteria</taxon>
        <taxon>Bacillati</taxon>
        <taxon>Bacillota</taxon>
        <taxon>Bacilli</taxon>
        <taxon>Bacillales</taxon>
        <taxon>Bacillaceae</taxon>
        <taxon>Natribacillus</taxon>
    </lineage>
</organism>
<dbReference type="Proteomes" id="UP000198853">
    <property type="component" value="Unassembled WGS sequence"/>
</dbReference>
<evidence type="ECO:0000256" key="1">
    <source>
        <dbReference type="SAM" id="MobiDB-lite"/>
    </source>
</evidence>
<keyword evidence="3" id="KW-1185">Reference proteome</keyword>
<feature type="compositionally biased region" description="Basic and acidic residues" evidence="1">
    <location>
        <begin position="67"/>
        <end position="79"/>
    </location>
</feature>